<proteinExistence type="inferred from homology"/>
<organism evidence="8 9">
    <name type="scientific">Meloidogyne graminicola</name>
    <dbReference type="NCBI Taxonomy" id="189291"/>
    <lineage>
        <taxon>Eukaryota</taxon>
        <taxon>Metazoa</taxon>
        <taxon>Ecdysozoa</taxon>
        <taxon>Nematoda</taxon>
        <taxon>Chromadorea</taxon>
        <taxon>Rhabditida</taxon>
        <taxon>Tylenchina</taxon>
        <taxon>Tylenchomorpha</taxon>
        <taxon>Tylenchoidea</taxon>
        <taxon>Meloidogynidae</taxon>
        <taxon>Meloidogyninae</taxon>
        <taxon>Meloidogyne</taxon>
    </lineage>
</organism>
<sequence length="931" mass="106475">MSTTFTLIGISAIIVSLIGYYLQKYGPPPSPKIAGVDLGTTYSSIAVFLPATGKTIVLEDILRKKSIPSVVAFLGNGEFVVGTKAVEQQETNPANTIYDAKRFIGKRFTEDDPQFQLDKNRYPFTIKLDGEGFAVFEIEEKGAKRLIRPEEIGSIIIAYLQKMVADFYGSNIKEVVISVPTEFDQMQRNYTCRTVDLAGMSVRRVISEPTAAALAYGLHEKKGVEYIVVVDIGGGTMDVSVLWLNNGVFVTQAMAGNNRLGGQDFNERIYRFLLKVKIILYNHESIFQKINEKTLNDLTNREDLQKLRLAIEEAKLQLTNLPETLINLNFRSLGKFEYLLTRREFEDVNSDLFASIVEPIKAALSDCQLGPSDVDEIVLVGGSTRIPKIRQIVGQFFNKVPNYGVFPELAVVIGVAIQAGVVINGWPLQYNYYLFYVAAMELPFAKQKRHIYRPMEGSKIKMFKIIFNYSSNLFFITLFLIIFFIFGNISEYRNTTLYNKLINEHPDIFKSKYDVDVYINGMNELCSIHRKMMAYRFDKLPDEKSLNDWQFSLERKPEQLPYLFEGDIVITIEQLQILVKDLRSQLSKMEHCKINNCPISNEKYEWDKISNFNKRNKRILTSDLSHRWKKFPIPFVIKKDVNRSAVLLGINNWEKTTCLTFEEKEELPFDSSGILFVFGSGCFSNVGMVKGKNQQIGIGKYCDNPFVVSHEIAHALGFFHEQSRWDRSIMHYDAFAFDRKGMPTIITKDKNYQQTIGQRFHLSFDDVKKMNFAYCNESCSYQLPCLHSGYTDPKDCSKCRCPDGLTGPLCDRVKKTKTYCGKQLILKSVGECNFLIKANKYSRICFSMDIINFKVSSTPCLHNSFVEIRYQNSLGRGGSLFCMDSQKNNFISEGSMALVLFRSNFYKNKFSLHSGQIPSLFLIKYNSFFDY</sequence>
<dbReference type="Pfam" id="PF01400">
    <property type="entry name" value="Astacin"/>
    <property type="match status" value="2"/>
</dbReference>
<feature type="domain" description="Peptidase M12A" evidence="7">
    <location>
        <begin position="618"/>
        <end position="776"/>
    </location>
</feature>
<comment type="cofactor">
    <cofactor evidence="5">
        <name>Zn(2+)</name>
        <dbReference type="ChEBI" id="CHEBI:29105"/>
    </cofactor>
    <text evidence="5">Binds 1 zinc ion per subunit.</text>
</comment>
<keyword evidence="6" id="KW-0812">Transmembrane</keyword>
<dbReference type="GO" id="GO:0004222">
    <property type="term" value="F:metalloendopeptidase activity"/>
    <property type="evidence" value="ECO:0007669"/>
    <property type="project" value="UniProtKB-UniRule"/>
</dbReference>
<comment type="caution">
    <text evidence="8">The sequence shown here is derived from an EMBL/GenBank/DDBJ whole genome shotgun (WGS) entry which is preliminary data.</text>
</comment>
<keyword evidence="3" id="KW-0067">ATP-binding</keyword>
<keyword evidence="2" id="KW-0547">Nucleotide-binding</keyword>
<dbReference type="PROSITE" id="PS51864">
    <property type="entry name" value="ASTACIN"/>
    <property type="match status" value="1"/>
</dbReference>
<evidence type="ECO:0000256" key="6">
    <source>
        <dbReference type="SAM" id="Phobius"/>
    </source>
</evidence>
<feature type="transmembrane region" description="Helical" evidence="6">
    <location>
        <begin position="6"/>
        <end position="22"/>
    </location>
</feature>
<evidence type="ECO:0000256" key="5">
    <source>
        <dbReference type="PROSITE-ProRule" id="PRU01211"/>
    </source>
</evidence>
<keyword evidence="5" id="KW-0645">Protease</keyword>
<dbReference type="InterPro" id="IPR024079">
    <property type="entry name" value="MetalloPept_cat_dom_sf"/>
</dbReference>
<dbReference type="GO" id="GO:0005524">
    <property type="term" value="F:ATP binding"/>
    <property type="evidence" value="ECO:0007669"/>
    <property type="project" value="UniProtKB-KW"/>
</dbReference>
<dbReference type="InterPro" id="IPR043129">
    <property type="entry name" value="ATPase_NBD"/>
</dbReference>
<evidence type="ECO:0000256" key="3">
    <source>
        <dbReference type="ARBA" id="ARBA00022840"/>
    </source>
</evidence>
<dbReference type="Gene3D" id="3.90.640.10">
    <property type="entry name" value="Actin, Chain A, domain 4"/>
    <property type="match status" value="1"/>
</dbReference>
<keyword evidence="5" id="KW-0378">Hydrolase</keyword>
<reference evidence="8" key="1">
    <citation type="journal article" date="2020" name="Ecol. Evol.">
        <title>Genome structure and content of the rice root-knot nematode (Meloidogyne graminicola).</title>
        <authorList>
            <person name="Phan N.T."/>
            <person name="Danchin E.G.J."/>
            <person name="Klopp C."/>
            <person name="Perfus-Barbeoch L."/>
            <person name="Kozlowski D.K."/>
            <person name="Koutsovoulos G.D."/>
            <person name="Lopez-Roques C."/>
            <person name="Bouchez O."/>
            <person name="Zahm M."/>
            <person name="Besnard G."/>
            <person name="Bellafiore S."/>
        </authorList>
    </citation>
    <scope>NUCLEOTIDE SEQUENCE</scope>
    <source>
        <strain evidence="8">VN-18</strain>
    </source>
</reference>
<dbReference type="GO" id="GO:0006508">
    <property type="term" value="P:proteolysis"/>
    <property type="evidence" value="ECO:0007669"/>
    <property type="project" value="UniProtKB-KW"/>
</dbReference>
<dbReference type="InterPro" id="IPR013126">
    <property type="entry name" value="Hsp_70_fam"/>
</dbReference>
<dbReference type="PROSITE" id="PS00022">
    <property type="entry name" value="EGF_1"/>
    <property type="match status" value="1"/>
</dbReference>
<dbReference type="FunFam" id="3.30.30.30:FF:000005">
    <property type="entry name" value="Heat shock protein ssb1"/>
    <property type="match status" value="1"/>
</dbReference>
<keyword evidence="9" id="KW-1185">Reference proteome</keyword>
<dbReference type="PROSITE" id="PS00329">
    <property type="entry name" value="HSP70_2"/>
    <property type="match status" value="1"/>
</dbReference>
<evidence type="ECO:0000256" key="4">
    <source>
        <dbReference type="ARBA" id="ARBA00023157"/>
    </source>
</evidence>
<feature type="transmembrane region" description="Helical" evidence="6">
    <location>
        <begin position="466"/>
        <end position="486"/>
    </location>
</feature>
<dbReference type="Gene3D" id="3.40.390.10">
    <property type="entry name" value="Collagenase (Catalytic Domain)"/>
    <property type="match status" value="2"/>
</dbReference>
<evidence type="ECO:0000256" key="2">
    <source>
        <dbReference type="ARBA" id="ARBA00022741"/>
    </source>
</evidence>
<keyword evidence="4" id="KW-1015">Disulfide bond</keyword>
<dbReference type="AlphaFoldDB" id="A0A8S9ZBS1"/>
<dbReference type="OrthoDB" id="2401965at2759"/>
<dbReference type="GO" id="GO:0008270">
    <property type="term" value="F:zinc ion binding"/>
    <property type="evidence" value="ECO:0007669"/>
    <property type="project" value="UniProtKB-UniRule"/>
</dbReference>
<feature type="binding site" evidence="5">
    <location>
        <position position="720"/>
    </location>
    <ligand>
        <name>Zn(2+)</name>
        <dbReference type="ChEBI" id="CHEBI:29105"/>
        <note>catalytic</note>
    </ligand>
</feature>
<dbReference type="PROSITE" id="PS00297">
    <property type="entry name" value="HSP70_1"/>
    <property type="match status" value="1"/>
</dbReference>
<dbReference type="SUPFAM" id="SSF53067">
    <property type="entry name" value="Actin-like ATPase domain"/>
    <property type="match status" value="2"/>
</dbReference>
<comment type="similarity">
    <text evidence="1">Belongs to the heat shock protein 70 family.</text>
</comment>
<keyword evidence="5" id="KW-0482">Metalloprotease</keyword>
<accession>A0A8S9ZBS1</accession>
<dbReference type="GO" id="GO:0140662">
    <property type="term" value="F:ATP-dependent protein folding chaperone"/>
    <property type="evidence" value="ECO:0007669"/>
    <property type="project" value="InterPro"/>
</dbReference>
<feature type="binding site" evidence="5">
    <location>
        <position position="714"/>
    </location>
    <ligand>
        <name>Zn(2+)</name>
        <dbReference type="ChEBI" id="CHEBI:29105"/>
        <note>catalytic</note>
    </ligand>
</feature>
<keyword evidence="6" id="KW-0472">Membrane</keyword>
<dbReference type="PRINTS" id="PR00301">
    <property type="entry name" value="HEATSHOCK70"/>
</dbReference>
<dbReference type="PANTHER" id="PTHR19375">
    <property type="entry name" value="HEAT SHOCK PROTEIN 70KDA"/>
    <property type="match status" value="1"/>
</dbReference>
<dbReference type="Proteomes" id="UP000605970">
    <property type="component" value="Unassembled WGS sequence"/>
</dbReference>
<dbReference type="SUPFAM" id="SSF55486">
    <property type="entry name" value="Metalloproteases ('zincins'), catalytic domain"/>
    <property type="match status" value="1"/>
</dbReference>
<dbReference type="Pfam" id="PF00012">
    <property type="entry name" value="HSP70"/>
    <property type="match status" value="1"/>
</dbReference>
<evidence type="ECO:0000256" key="1">
    <source>
        <dbReference type="ARBA" id="ARBA00007381"/>
    </source>
</evidence>
<dbReference type="Gene3D" id="3.30.420.40">
    <property type="match status" value="2"/>
</dbReference>
<keyword evidence="5" id="KW-0479">Metal-binding</keyword>
<feature type="binding site" evidence="5">
    <location>
        <position position="710"/>
    </location>
    <ligand>
        <name>Zn(2+)</name>
        <dbReference type="ChEBI" id="CHEBI:29105"/>
        <note>catalytic</note>
    </ligand>
</feature>
<dbReference type="InterPro" id="IPR001506">
    <property type="entry name" value="Peptidase_M12A"/>
</dbReference>
<dbReference type="EMBL" id="JABEBT010000184">
    <property type="protein sequence ID" value="KAF7626025.1"/>
    <property type="molecule type" value="Genomic_DNA"/>
</dbReference>
<keyword evidence="6" id="KW-1133">Transmembrane helix</keyword>
<evidence type="ECO:0000259" key="7">
    <source>
        <dbReference type="PROSITE" id="PS51864"/>
    </source>
</evidence>
<evidence type="ECO:0000313" key="8">
    <source>
        <dbReference type="EMBL" id="KAF7626025.1"/>
    </source>
</evidence>
<keyword evidence="5" id="KW-0862">Zinc</keyword>
<name>A0A8S9ZBS1_9BILA</name>
<dbReference type="PROSITE" id="PS01036">
    <property type="entry name" value="HSP70_3"/>
    <property type="match status" value="1"/>
</dbReference>
<feature type="active site" evidence="5">
    <location>
        <position position="711"/>
    </location>
</feature>
<comment type="caution">
    <text evidence="5">Lacks conserved residue(s) required for the propagation of feature annotation.</text>
</comment>
<dbReference type="SMART" id="SM00235">
    <property type="entry name" value="ZnMc"/>
    <property type="match status" value="1"/>
</dbReference>
<protein>
    <recommendedName>
        <fullName evidence="7">Peptidase M12A domain-containing protein</fullName>
    </recommendedName>
</protein>
<feature type="transmembrane region" description="Helical" evidence="6">
    <location>
        <begin position="405"/>
        <end position="423"/>
    </location>
</feature>
<dbReference type="InterPro" id="IPR006026">
    <property type="entry name" value="Peptidase_Metallo"/>
</dbReference>
<dbReference type="InterPro" id="IPR000742">
    <property type="entry name" value="EGF"/>
</dbReference>
<dbReference type="GO" id="GO:0006950">
    <property type="term" value="P:response to stress"/>
    <property type="evidence" value="ECO:0007669"/>
    <property type="project" value="UniProtKB-ARBA"/>
</dbReference>
<dbReference type="InterPro" id="IPR018181">
    <property type="entry name" value="Heat_shock_70_CS"/>
</dbReference>
<gene>
    <name evidence="8" type="ORF">Mgra_00009790</name>
</gene>
<evidence type="ECO:0000313" key="9">
    <source>
        <dbReference type="Proteomes" id="UP000605970"/>
    </source>
</evidence>